<evidence type="ECO:0000256" key="5">
    <source>
        <dbReference type="ARBA" id="ARBA00022989"/>
    </source>
</evidence>
<dbReference type="InterPro" id="IPR032808">
    <property type="entry name" value="DoxX"/>
</dbReference>
<dbReference type="EMBL" id="JBFNQN010000011">
    <property type="protein sequence ID" value="MEW9266407.1"/>
    <property type="molecule type" value="Genomic_DNA"/>
</dbReference>
<evidence type="ECO:0000256" key="3">
    <source>
        <dbReference type="ARBA" id="ARBA00022475"/>
    </source>
</evidence>
<comment type="caution">
    <text evidence="8">The sequence shown here is derived from an EMBL/GenBank/DDBJ whole genome shotgun (WGS) entry which is preliminary data.</text>
</comment>
<reference evidence="8 9" key="1">
    <citation type="submission" date="2024-07" db="EMBL/GenBank/DDBJ databases">
        <authorList>
            <person name="Thanompreechachai J."/>
            <person name="Duangmal K."/>
        </authorList>
    </citation>
    <scope>NUCLEOTIDE SEQUENCE [LARGE SCALE GENOMIC DNA]</scope>
    <source>
        <strain evidence="8 9">KCTC 19886</strain>
    </source>
</reference>
<proteinExistence type="inferred from homology"/>
<accession>A0ABV3P9V3</accession>
<dbReference type="RefSeq" id="WP_367639527.1">
    <property type="nucleotide sequence ID" value="NZ_JBFNQN010000011.1"/>
</dbReference>
<protein>
    <submittedName>
        <fullName evidence="8">DoxX family protein</fullName>
    </submittedName>
</protein>
<dbReference type="InterPro" id="IPR051907">
    <property type="entry name" value="DoxX-like_oxidoreductase"/>
</dbReference>
<evidence type="ECO:0000256" key="1">
    <source>
        <dbReference type="ARBA" id="ARBA00004651"/>
    </source>
</evidence>
<dbReference type="PANTHER" id="PTHR33452:SF1">
    <property type="entry name" value="INNER MEMBRANE PROTEIN YPHA-RELATED"/>
    <property type="match status" value="1"/>
</dbReference>
<evidence type="ECO:0000313" key="9">
    <source>
        <dbReference type="Proteomes" id="UP001555826"/>
    </source>
</evidence>
<evidence type="ECO:0000256" key="7">
    <source>
        <dbReference type="SAM" id="Phobius"/>
    </source>
</evidence>
<evidence type="ECO:0000313" key="8">
    <source>
        <dbReference type="EMBL" id="MEW9266407.1"/>
    </source>
</evidence>
<evidence type="ECO:0000256" key="2">
    <source>
        <dbReference type="ARBA" id="ARBA00006679"/>
    </source>
</evidence>
<dbReference type="PANTHER" id="PTHR33452">
    <property type="entry name" value="OXIDOREDUCTASE CATD-RELATED"/>
    <property type="match status" value="1"/>
</dbReference>
<comment type="subcellular location">
    <subcellularLocation>
        <location evidence="1">Cell membrane</location>
        <topology evidence="1">Multi-pass membrane protein</topology>
    </subcellularLocation>
</comment>
<dbReference type="Proteomes" id="UP001555826">
    <property type="component" value="Unassembled WGS sequence"/>
</dbReference>
<feature type="transmembrane region" description="Helical" evidence="7">
    <location>
        <begin position="56"/>
        <end position="75"/>
    </location>
</feature>
<keyword evidence="5 7" id="KW-1133">Transmembrane helix</keyword>
<feature type="transmembrane region" description="Helical" evidence="7">
    <location>
        <begin position="21"/>
        <end position="44"/>
    </location>
</feature>
<dbReference type="Pfam" id="PF07681">
    <property type="entry name" value="DoxX"/>
    <property type="match status" value="1"/>
</dbReference>
<evidence type="ECO:0000256" key="6">
    <source>
        <dbReference type="ARBA" id="ARBA00023136"/>
    </source>
</evidence>
<evidence type="ECO:0000256" key="4">
    <source>
        <dbReference type="ARBA" id="ARBA00022692"/>
    </source>
</evidence>
<comment type="similarity">
    <text evidence="2">Belongs to the DoxX family.</text>
</comment>
<name>A0ABV3P9V3_9ACTN</name>
<keyword evidence="6 7" id="KW-0472">Membrane</keyword>
<gene>
    <name evidence="8" type="ORF">AB1207_16775</name>
</gene>
<keyword evidence="9" id="KW-1185">Reference proteome</keyword>
<keyword evidence="4 7" id="KW-0812">Transmembrane</keyword>
<keyword evidence="3" id="KW-1003">Cell membrane</keyword>
<feature type="transmembrane region" description="Helical" evidence="7">
    <location>
        <begin position="124"/>
        <end position="144"/>
    </location>
</feature>
<sequence>MSTPTPTQDRTDAPRLAHTPTPLASTGLLALRLVAGVLLLVHGIPKLQDPAMATGYAASLGVPAPTFLGWLMILGELGLGTLLVLGLATRIAGTLLLVQMTATWVLAHAPQGFLVDGQINGENALLYALLGLTLALTGPGRFSADGLLLRRRS</sequence>
<feature type="transmembrane region" description="Helical" evidence="7">
    <location>
        <begin position="82"/>
        <end position="104"/>
    </location>
</feature>
<organism evidence="8 9">
    <name type="scientific">Kineococcus endophyticus</name>
    <dbReference type="NCBI Taxonomy" id="1181883"/>
    <lineage>
        <taxon>Bacteria</taxon>
        <taxon>Bacillati</taxon>
        <taxon>Actinomycetota</taxon>
        <taxon>Actinomycetes</taxon>
        <taxon>Kineosporiales</taxon>
        <taxon>Kineosporiaceae</taxon>
        <taxon>Kineococcus</taxon>
    </lineage>
</organism>